<sequence length="355" mass="38919">MALLDQVSSVASVPMDYSRKRKSRRRDGTNNVADTLAKWKEYNDKLDSLDEEGKVVRKVPAKGSKKGCMKGKGGPENARCNYRGVRQRTWGKWVAEIREPNRGSRLWLGTFGTAVEAALAYDEAARSMYGPCARLNLPNYGPQQEASIESSSFPATSASDSTTTSGLSEVCPPADRDAEPNSNVKEEDGEGESRIQDTRPLTWVGAGSPMCTVKEEPKDGHMEALDMSIQAEAPVKNETFNSSDEPLDTLAWDEMFDIDEMLSTLNSGPTHGSGSQYELVGINGGQFLNGNMQPSEFLYQMQNPDAKVLGSCQNMEQTSQGVDYGFDFLEPGREENSQFALDDLGFFDLDADLGI</sequence>
<dbReference type="GO" id="GO:0006952">
    <property type="term" value="P:defense response"/>
    <property type="evidence" value="ECO:0007669"/>
    <property type="project" value="UniProtKB-KW"/>
</dbReference>
<keyword evidence="2" id="KW-0611">Plant defense</keyword>
<evidence type="ECO:0000256" key="1">
    <source>
        <dbReference type="ARBA" id="ARBA00004123"/>
    </source>
</evidence>
<evidence type="ECO:0000313" key="13">
    <source>
        <dbReference type="Proteomes" id="UP000295252"/>
    </source>
</evidence>
<evidence type="ECO:0000256" key="5">
    <source>
        <dbReference type="ARBA" id="ARBA00023125"/>
    </source>
</evidence>
<dbReference type="PhylomeDB" id="A0A068UZW4"/>
<comment type="subcellular location">
    <subcellularLocation>
        <location evidence="1">Nucleus</location>
    </subcellularLocation>
</comment>
<dbReference type="InterPro" id="IPR016177">
    <property type="entry name" value="DNA-bd_dom_sf"/>
</dbReference>
<dbReference type="FunCoup" id="A0A068UZW4">
    <property type="interactions" value="15"/>
</dbReference>
<name>A0A068UZW4_COFCA</name>
<evidence type="ECO:0000256" key="10">
    <source>
        <dbReference type="SAM" id="MobiDB-lite"/>
    </source>
</evidence>
<keyword evidence="13" id="KW-1185">Reference proteome</keyword>
<dbReference type="SMART" id="SM00380">
    <property type="entry name" value="AP2"/>
    <property type="match status" value="1"/>
</dbReference>
<dbReference type="FunFam" id="3.30.730.10:FF:000001">
    <property type="entry name" value="Ethylene-responsive transcription factor 2"/>
    <property type="match status" value="1"/>
</dbReference>
<evidence type="ECO:0000256" key="3">
    <source>
        <dbReference type="ARBA" id="ARBA00023015"/>
    </source>
</evidence>
<dbReference type="GO" id="GO:0045893">
    <property type="term" value="P:positive regulation of DNA-templated transcription"/>
    <property type="evidence" value="ECO:0007669"/>
    <property type="project" value="TreeGrafter"/>
</dbReference>
<keyword evidence="5" id="KW-0238">DNA-binding</keyword>
<protein>
    <recommendedName>
        <fullName evidence="11">AP2/ERF domain-containing protein</fullName>
    </recommendedName>
</protein>
<organism evidence="12 13">
    <name type="scientific">Coffea canephora</name>
    <name type="common">Robusta coffee</name>
    <dbReference type="NCBI Taxonomy" id="49390"/>
    <lineage>
        <taxon>Eukaryota</taxon>
        <taxon>Viridiplantae</taxon>
        <taxon>Streptophyta</taxon>
        <taxon>Embryophyta</taxon>
        <taxon>Tracheophyta</taxon>
        <taxon>Spermatophyta</taxon>
        <taxon>Magnoliopsida</taxon>
        <taxon>eudicotyledons</taxon>
        <taxon>Gunneridae</taxon>
        <taxon>Pentapetalae</taxon>
        <taxon>asterids</taxon>
        <taxon>lamiids</taxon>
        <taxon>Gentianales</taxon>
        <taxon>Rubiaceae</taxon>
        <taxon>Ixoroideae</taxon>
        <taxon>Gardenieae complex</taxon>
        <taxon>Bertiereae - Coffeeae clade</taxon>
        <taxon>Coffeeae</taxon>
        <taxon>Coffea</taxon>
    </lineage>
</organism>
<feature type="domain" description="AP2/ERF" evidence="11">
    <location>
        <begin position="81"/>
        <end position="138"/>
    </location>
</feature>
<dbReference type="InParanoid" id="A0A068UZW4"/>
<evidence type="ECO:0000259" key="11">
    <source>
        <dbReference type="PROSITE" id="PS51032"/>
    </source>
</evidence>
<dbReference type="Gene3D" id="3.30.730.10">
    <property type="entry name" value="AP2/ERF domain"/>
    <property type="match status" value="1"/>
</dbReference>
<dbReference type="InterPro" id="IPR036955">
    <property type="entry name" value="AP2/ERF_dom_sf"/>
</dbReference>
<dbReference type="InterPro" id="IPR001471">
    <property type="entry name" value="AP2/ERF_dom"/>
</dbReference>
<dbReference type="OMA" id="HSEVCAD"/>
<keyword evidence="7" id="KW-0804">Transcription</keyword>
<reference evidence="13" key="1">
    <citation type="journal article" date="2014" name="Science">
        <title>The coffee genome provides insight into the convergent evolution of caffeine biosynthesis.</title>
        <authorList>
            <person name="Denoeud F."/>
            <person name="Carretero-Paulet L."/>
            <person name="Dereeper A."/>
            <person name="Droc G."/>
            <person name="Guyot R."/>
            <person name="Pietrella M."/>
            <person name="Zheng C."/>
            <person name="Alberti A."/>
            <person name="Anthony F."/>
            <person name="Aprea G."/>
            <person name="Aury J.M."/>
            <person name="Bento P."/>
            <person name="Bernard M."/>
            <person name="Bocs S."/>
            <person name="Campa C."/>
            <person name="Cenci A."/>
            <person name="Combes M.C."/>
            <person name="Crouzillat D."/>
            <person name="Da Silva C."/>
            <person name="Daddiego L."/>
            <person name="De Bellis F."/>
            <person name="Dussert S."/>
            <person name="Garsmeur O."/>
            <person name="Gayraud T."/>
            <person name="Guignon V."/>
            <person name="Jahn K."/>
            <person name="Jamilloux V."/>
            <person name="Joet T."/>
            <person name="Labadie K."/>
            <person name="Lan T."/>
            <person name="Leclercq J."/>
            <person name="Lepelley M."/>
            <person name="Leroy T."/>
            <person name="Li L.T."/>
            <person name="Librado P."/>
            <person name="Lopez L."/>
            <person name="Munoz A."/>
            <person name="Noel B."/>
            <person name="Pallavicini A."/>
            <person name="Perrotta G."/>
            <person name="Poncet V."/>
            <person name="Pot D."/>
            <person name="Priyono X."/>
            <person name="Rigoreau M."/>
            <person name="Rouard M."/>
            <person name="Rozas J."/>
            <person name="Tranchant-Dubreuil C."/>
            <person name="VanBuren R."/>
            <person name="Zhang Q."/>
            <person name="Andrade A.C."/>
            <person name="Argout X."/>
            <person name="Bertrand B."/>
            <person name="de Kochko A."/>
            <person name="Graziosi G."/>
            <person name="Henry R.J."/>
            <person name="Jayarama X."/>
            <person name="Ming R."/>
            <person name="Nagai C."/>
            <person name="Rounsley S."/>
            <person name="Sankoff D."/>
            <person name="Giuliano G."/>
            <person name="Albert V.A."/>
            <person name="Wincker P."/>
            <person name="Lashermes P."/>
        </authorList>
    </citation>
    <scope>NUCLEOTIDE SEQUENCE [LARGE SCALE GENOMIC DNA]</scope>
    <source>
        <strain evidence="13">cv. DH200-94</strain>
    </source>
</reference>
<proteinExistence type="inferred from homology"/>
<evidence type="ECO:0000256" key="7">
    <source>
        <dbReference type="ARBA" id="ARBA00023163"/>
    </source>
</evidence>
<dbReference type="PANTHER" id="PTHR31241:SF62">
    <property type="entry name" value="DEHYDRATION-RESPONSIVE ELEMENT-BINDING PROTEIN 2D"/>
    <property type="match status" value="1"/>
</dbReference>
<dbReference type="OrthoDB" id="550883at2759"/>
<feature type="compositionally biased region" description="Low complexity" evidence="10">
    <location>
        <begin position="146"/>
        <end position="168"/>
    </location>
</feature>
<dbReference type="PRINTS" id="PR00367">
    <property type="entry name" value="ETHRSPELEMNT"/>
</dbReference>
<dbReference type="AlphaFoldDB" id="A0A068UZW4"/>
<evidence type="ECO:0000256" key="4">
    <source>
        <dbReference type="ARBA" id="ARBA00023016"/>
    </source>
</evidence>
<comment type="similarity">
    <text evidence="9">Belongs to the AP2/ERF transcription factor family. ERF subfamily.</text>
</comment>
<evidence type="ECO:0000256" key="9">
    <source>
        <dbReference type="ARBA" id="ARBA00024343"/>
    </source>
</evidence>
<keyword evidence="4" id="KW-0346">Stress response</keyword>
<evidence type="ECO:0000313" key="12">
    <source>
        <dbReference type="EMBL" id="CDP13966.1"/>
    </source>
</evidence>
<dbReference type="Gramene" id="CDP13966">
    <property type="protein sequence ID" value="CDP13966"/>
    <property type="gene ID" value="GSCOC_T00039118001"/>
</dbReference>
<keyword evidence="6" id="KW-0010">Activator</keyword>
<accession>A0A068UZW4</accession>
<evidence type="ECO:0000256" key="6">
    <source>
        <dbReference type="ARBA" id="ARBA00023159"/>
    </source>
</evidence>
<evidence type="ECO:0000256" key="2">
    <source>
        <dbReference type="ARBA" id="ARBA00022821"/>
    </source>
</evidence>
<dbReference type="GO" id="GO:0000976">
    <property type="term" value="F:transcription cis-regulatory region binding"/>
    <property type="evidence" value="ECO:0007669"/>
    <property type="project" value="TreeGrafter"/>
</dbReference>
<dbReference type="PROSITE" id="PS51032">
    <property type="entry name" value="AP2_ERF"/>
    <property type="match status" value="1"/>
</dbReference>
<dbReference type="GO" id="GO:0003700">
    <property type="term" value="F:DNA-binding transcription factor activity"/>
    <property type="evidence" value="ECO:0007669"/>
    <property type="project" value="InterPro"/>
</dbReference>
<gene>
    <name evidence="12" type="ORF">GSCOC_T00039118001</name>
</gene>
<feature type="region of interest" description="Disordered" evidence="10">
    <location>
        <begin position="143"/>
        <end position="209"/>
    </location>
</feature>
<dbReference type="Pfam" id="PF00847">
    <property type="entry name" value="AP2"/>
    <property type="match status" value="1"/>
</dbReference>
<dbReference type="PANTHER" id="PTHR31241">
    <property type="entry name" value="DEHYDRATION-RESPONSIVE ELEMENT-BINDING PROTEIN 2C"/>
    <property type="match status" value="1"/>
</dbReference>
<feature type="compositionally biased region" description="Polar residues" evidence="10">
    <location>
        <begin position="1"/>
        <end position="11"/>
    </location>
</feature>
<keyword evidence="8" id="KW-0539">Nucleus</keyword>
<dbReference type="STRING" id="49390.A0A068UZW4"/>
<dbReference type="GO" id="GO:0005634">
    <property type="term" value="C:nucleus"/>
    <property type="evidence" value="ECO:0007669"/>
    <property type="project" value="UniProtKB-SubCell"/>
</dbReference>
<evidence type="ECO:0000256" key="8">
    <source>
        <dbReference type="ARBA" id="ARBA00023242"/>
    </source>
</evidence>
<dbReference type="Proteomes" id="UP000295252">
    <property type="component" value="Chromosome IV"/>
</dbReference>
<dbReference type="SUPFAM" id="SSF54171">
    <property type="entry name" value="DNA-binding domain"/>
    <property type="match status" value="1"/>
</dbReference>
<dbReference type="EMBL" id="HG739162">
    <property type="protein sequence ID" value="CDP13966.1"/>
    <property type="molecule type" value="Genomic_DNA"/>
</dbReference>
<feature type="region of interest" description="Disordered" evidence="10">
    <location>
        <begin position="1"/>
        <end position="32"/>
    </location>
</feature>
<dbReference type="CDD" id="cd00018">
    <property type="entry name" value="AP2"/>
    <property type="match status" value="1"/>
</dbReference>
<keyword evidence="3" id="KW-0805">Transcription regulation</keyword>